<comment type="pathway">
    <text evidence="2 9">Amino-acid biosynthesis; L-histidine biosynthesis; L-histidine from 5-phospho-alpha-D-ribose 1-diphosphate: step 7/9.</text>
</comment>
<keyword evidence="7 9" id="KW-0368">Histidine biosynthesis</keyword>
<evidence type="ECO:0000259" key="10">
    <source>
        <dbReference type="Pfam" id="PF00155"/>
    </source>
</evidence>
<dbReference type="EC" id="2.6.1.9" evidence="9"/>
<dbReference type="GO" id="GO:0004400">
    <property type="term" value="F:histidinol-phosphate transaminase activity"/>
    <property type="evidence" value="ECO:0007669"/>
    <property type="project" value="UniProtKB-UniRule"/>
</dbReference>
<reference evidence="12" key="1">
    <citation type="submission" date="2017-08" db="EMBL/GenBank/DDBJ databases">
        <authorList>
            <person name="Varghese N."/>
            <person name="Submissions S."/>
        </authorList>
    </citation>
    <scope>NUCLEOTIDE SEQUENCE [LARGE SCALE GENOMIC DNA]</scope>
    <source>
        <strain evidence="12">JC22</strain>
    </source>
</reference>
<dbReference type="InterPro" id="IPR015421">
    <property type="entry name" value="PyrdxlP-dep_Trfase_major"/>
</dbReference>
<dbReference type="HAMAP" id="MF_01023">
    <property type="entry name" value="HisC_aminotrans_2"/>
    <property type="match status" value="1"/>
</dbReference>
<dbReference type="Gene3D" id="3.90.1150.10">
    <property type="entry name" value="Aspartate Aminotransferase, domain 1"/>
    <property type="match status" value="1"/>
</dbReference>
<evidence type="ECO:0000313" key="11">
    <source>
        <dbReference type="EMBL" id="SOC20043.1"/>
    </source>
</evidence>
<keyword evidence="9" id="KW-0028">Amino-acid biosynthesis</keyword>
<gene>
    <name evidence="9" type="primary">hisC</name>
    <name evidence="11" type="ORF">SAMN05880501_11199</name>
</gene>
<proteinExistence type="inferred from homology"/>
<dbReference type="GO" id="GO:0000105">
    <property type="term" value="P:L-histidine biosynthetic process"/>
    <property type="evidence" value="ECO:0007669"/>
    <property type="project" value="UniProtKB-UniRule"/>
</dbReference>
<name>A0A285TH75_9BACL</name>
<dbReference type="InterPro" id="IPR004839">
    <property type="entry name" value="Aminotransferase_I/II_large"/>
</dbReference>
<feature type="modified residue" description="N6-(pyridoxal phosphate)lysine" evidence="9">
    <location>
        <position position="223"/>
    </location>
</feature>
<dbReference type="PROSITE" id="PS00599">
    <property type="entry name" value="AA_TRANSFER_CLASS_2"/>
    <property type="match status" value="1"/>
</dbReference>
<comment type="catalytic activity">
    <reaction evidence="8 9">
        <text>L-histidinol phosphate + 2-oxoglutarate = 3-(imidazol-4-yl)-2-oxopropyl phosphate + L-glutamate</text>
        <dbReference type="Rhea" id="RHEA:23744"/>
        <dbReference type="ChEBI" id="CHEBI:16810"/>
        <dbReference type="ChEBI" id="CHEBI:29985"/>
        <dbReference type="ChEBI" id="CHEBI:57766"/>
        <dbReference type="ChEBI" id="CHEBI:57980"/>
        <dbReference type="EC" id="2.6.1.9"/>
    </reaction>
</comment>
<dbReference type="Proteomes" id="UP000219636">
    <property type="component" value="Unassembled WGS sequence"/>
</dbReference>
<evidence type="ECO:0000256" key="6">
    <source>
        <dbReference type="ARBA" id="ARBA00022898"/>
    </source>
</evidence>
<dbReference type="InterPro" id="IPR001917">
    <property type="entry name" value="Aminotrans_II_pyridoxalP_BS"/>
</dbReference>
<evidence type="ECO:0000313" key="12">
    <source>
        <dbReference type="Proteomes" id="UP000219636"/>
    </source>
</evidence>
<feature type="domain" description="Aminotransferase class I/classII large" evidence="10">
    <location>
        <begin position="31"/>
        <end position="353"/>
    </location>
</feature>
<organism evidence="11 12">
    <name type="scientific">Ureibacillus xyleni</name>
    <dbReference type="NCBI Taxonomy" id="614648"/>
    <lineage>
        <taxon>Bacteria</taxon>
        <taxon>Bacillati</taxon>
        <taxon>Bacillota</taxon>
        <taxon>Bacilli</taxon>
        <taxon>Bacillales</taxon>
        <taxon>Caryophanaceae</taxon>
        <taxon>Ureibacillus</taxon>
    </lineage>
</organism>
<keyword evidence="5 9" id="KW-0808">Transferase</keyword>
<evidence type="ECO:0000256" key="4">
    <source>
        <dbReference type="ARBA" id="ARBA00022576"/>
    </source>
</evidence>
<dbReference type="InterPro" id="IPR050106">
    <property type="entry name" value="HistidinolP_aminotransfase"/>
</dbReference>
<dbReference type="InterPro" id="IPR015422">
    <property type="entry name" value="PyrdxlP-dep_Trfase_small"/>
</dbReference>
<dbReference type="AlphaFoldDB" id="A0A285TH75"/>
<dbReference type="CDD" id="cd00609">
    <property type="entry name" value="AAT_like"/>
    <property type="match status" value="1"/>
</dbReference>
<dbReference type="GO" id="GO:0030170">
    <property type="term" value="F:pyridoxal phosphate binding"/>
    <property type="evidence" value="ECO:0007669"/>
    <property type="project" value="InterPro"/>
</dbReference>
<dbReference type="PANTHER" id="PTHR43643:SF3">
    <property type="entry name" value="HISTIDINOL-PHOSPHATE AMINOTRANSFERASE"/>
    <property type="match status" value="1"/>
</dbReference>
<comment type="similarity">
    <text evidence="9">Belongs to the class-II pyridoxal-phosphate-dependent aminotransferase family. Histidinol-phosphate aminotransferase subfamily.</text>
</comment>
<keyword evidence="6 9" id="KW-0663">Pyridoxal phosphate</keyword>
<evidence type="ECO:0000256" key="7">
    <source>
        <dbReference type="ARBA" id="ARBA00023102"/>
    </source>
</evidence>
<sequence>MMKWKQQIYGMKAYQPGKPIEEVKKEFGLDEVVKLASNENPYGFSPKVKAFLEKDSTNHAIYPDGYAQSLRTAVAKHLGVKETELLFGNGSDDLIAIVTRALLYPGVNTVMADPSFSQYSHNAVIEGAEVRKVPTKDGKHDLQAMLEAIDENTSIVWVCNPNNPTGTIVSDDELQNFLKQVPSEVLVVLDEAYFEYINAPEFKDTLHYVSEYPNVIIMRTFSKAYGLASFRVGYAYAQEDVIAKLDPVRGPFNNTVLSQKVAIVALEDQEFIQECRDKNEIGKNQFVEFCNKHGLNYYPSQTNFILFEVKADSDVVFQEMMKRGFIIRSGNALGTPGYIRVTFGTEEQNSKFLSLLEEVLTEQGVFA</sequence>
<evidence type="ECO:0000256" key="2">
    <source>
        <dbReference type="ARBA" id="ARBA00005011"/>
    </source>
</evidence>
<dbReference type="InterPro" id="IPR005861">
    <property type="entry name" value="HisP_aminotrans"/>
</dbReference>
<keyword evidence="12" id="KW-1185">Reference proteome</keyword>
<dbReference type="EMBL" id="OBMQ01000011">
    <property type="protein sequence ID" value="SOC20043.1"/>
    <property type="molecule type" value="Genomic_DNA"/>
</dbReference>
<evidence type="ECO:0000256" key="9">
    <source>
        <dbReference type="HAMAP-Rule" id="MF_01023"/>
    </source>
</evidence>
<dbReference type="UniPathway" id="UPA00031">
    <property type="reaction ID" value="UER00012"/>
</dbReference>
<dbReference type="Gene3D" id="3.40.640.10">
    <property type="entry name" value="Type I PLP-dependent aspartate aminotransferase-like (Major domain)"/>
    <property type="match status" value="1"/>
</dbReference>
<dbReference type="Pfam" id="PF00155">
    <property type="entry name" value="Aminotran_1_2"/>
    <property type="match status" value="1"/>
</dbReference>
<evidence type="ECO:0000256" key="8">
    <source>
        <dbReference type="ARBA" id="ARBA00047481"/>
    </source>
</evidence>
<comment type="cofactor">
    <cofactor evidence="1 9">
        <name>pyridoxal 5'-phosphate</name>
        <dbReference type="ChEBI" id="CHEBI:597326"/>
    </cofactor>
</comment>
<keyword evidence="4 9" id="KW-0032">Aminotransferase</keyword>
<dbReference type="NCBIfam" id="TIGR01141">
    <property type="entry name" value="hisC"/>
    <property type="match status" value="1"/>
</dbReference>
<evidence type="ECO:0000256" key="5">
    <source>
        <dbReference type="ARBA" id="ARBA00022679"/>
    </source>
</evidence>
<dbReference type="InterPro" id="IPR015424">
    <property type="entry name" value="PyrdxlP-dep_Trfase"/>
</dbReference>
<accession>A0A285TH75</accession>
<dbReference type="PANTHER" id="PTHR43643">
    <property type="entry name" value="HISTIDINOL-PHOSPHATE AMINOTRANSFERASE 2"/>
    <property type="match status" value="1"/>
</dbReference>
<dbReference type="SUPFAM" id="SSF53383">
    <property type="entry name" value="PLP-dependent transferases"/>
    <property type="match status" value="1"/>
</dbReference>
<evidence type="ECO:0000256" key="3">
    <source>
        <dbReference type="ARBA" id="ARBA00011738"/>
    </source>
</evidence>
<comment type="subunit">
    <text evidence="3 9">Homodimer.</text>
</comment>
<evidence type="ECO:0000256" key="1">
    <source>
        <dbReference type="ARBA" id="ARBA00001933"/>
    </source>
</evidence>
<protein>
    <recommendedName>
        <fullName evidence="9">Histidinol-phosphate aminotransferase</fullName>
        <ecNumber evidence="9">2.6.1.9</ecNumber>
    </recommendedName>
    <alternativeName>
        <fullName evidence="9">Imidazole acetol-phosphate transaminase</fullName>
    </alternativeName>
</protein>